<protein>
    <submittedName>
        <fullName evidence="1">Uncharacterized protein</fullName>
    </submittedName>
</protein>
<proteinExistence type="evidence at transcript level"/>
<organism evidence="1">
    <name type="scientific">Medicago truncatula</name>
    <name type="common">Barrel medic</name>
    <name type="synonym">Medicago tribuloides</name>
    <dbReference type="NCBI Taxonomy" id="3880"/>
    <lineage>
        <taxon>Eukaryota</taxon>
        <taxon>Viridiplantae</taxon>
        <taxon>Streptophyta</taxon>
        <taxon>Embryophyta</taxon>
        <taxon>Tracheophyta</taxon>
        <taxon>Spermatophyta</taxon>
        <taxon>Magnoliopsida</taxon>
        <taxon>eudicotyledons</taxon>
        <taxon>Gunneridae</taxon>
        <taxon>Pentapetalae</taxon>
        <taxon>rosids</taxon>
        <taxon>fabids</taxon>
        <taxon>Fabales</taxon>
        <taxon>Fabaceae</taxon>
        <taxon>Papilionoideae</taxon>
        <taxon>50 kb inversion clade</taxon>
        <taxon>NPAAA clade</taxon>
        <taxon>Hologalegina</taxon>
        <taxon>IRL clade</taxon>
        <taxon>Trifolieae</taxon>
        <taxon>Medicago</taxon>
    </lineage>
</organism>
<dbReference type="EMBL" id="BT136751">
    <property type="protein sequence ID" value="AFK36546.1"/>
    <property type="molecule type" value="mRNA"/>
</dbReference>
<sequence>MGLREFQHLVYQFPGTRLMRFVLGCCRVVEIWMRKSVLSLLERLRFGGERVRGIRGL</sequence>
<accession>I3S8F4</accession>
<reference evidence="1" key="1">
    <citation type="submission" date="2012-05" db="EMBL/GenBank/DDBJ databases">
        <authorList>
            <person name="Krishnakumar V."/>
            <person name="Cheung F."/>
            <person name="Xiao Y."/>
            <person name="Chan A."/>
            <person name="Moskal W.A."/>
            <person name="Town C.D."/>
        </authorList>
    </citation>
    <scope>NUCLEOTIDE SEQUENCE</scope>
</reference>
<evidence type="ECO:0000313" key="1">
    <source>
        <dbReference type="EMBL" id="AFK36546.1"/>
    </source>
</evidence>
<name>I3S8F4_MEDTR</name>
<dbReference type="AlphaFoldDB" id="I3S8F4"/>